<gene>
    <name evidence="1" type="ORF">METZ01_LOCUS48693</name>
</gene>
<reference evidence="1" key="1">
    <citation type="submission" date="2018-05" db="EMBL/GenBank/DDBJ databases">
        <authorList>
            <person name="Lanie J.A."/>
            <person name="Ng W.-L."/>
            <person name="Kazmierczak K.M."/>
            <person name="Andrzejewski T.M."/>
            <person name="Davidsen T.M."/>
            <person name="Wayne K.J."/>
            <person name="Tettelin H."/>
            <person name="Glass J.I."/>
            <person name="Rusch D."/>
            <person name="Podicherti R."/>
            <person name="Tsui H.-C.T."/>
            <person name="Winkler M.E."/>
        </authorList>
    </citation>
    <scope>NUCLEOTIDE SEQUENCE</scope>
</reference>
<accession>A0A381RXL3</accession>
<protein>
    <submittedName>
        <fullName evidence="1">Uncharacterized protein</fullName>
    </submittedName>
</protein>
<evidence type="ECO:0000313" key="1">
    <source>
        <dbReference type="EMBL" id="SUZ95839.1"/>
    </source>
</evidence>
<name>A0A381RXL3_9ZZZZ</name>
<organism evidence="1">
    <name type="scientific">marine metagenome</name>
    <dbReference type="NCBI Taxonomy" id="408172"/>
    <lineage>
        <taxon>unclassified sequences</taxon>
        <taxon>metagenomes</taxon>
        <taxon>ecological metagenomes</taxon>
    </lineage>
</organism>
<proteinExistence type="predicted"/>
<sequence length="43" mass="5151">MIYAFYRSLERIWENPLNSPFTDNTLLSIILEQLLFDESKKNS</sequence>
<dbReference type="AlphaFoldDB" id="A0A381RXL3"/>
<dbReference type="EMBL" id="UINC01002359">
    <property type="protein sequence ID" value="SUZ95839.1"/>
    <property type="molecule type" value="Genomic_DNA"/>
</dbReference>